<evidence type="ECO:0000259" key="1">
    <source>
        <dbReference type="Pfam" id="PF07883"/>
    </source>
</evidence>
<dbReference type="Pfam" id="PF07883">
    <property type="entry name" value="Cupin_2"/>
    <property type="match status" value="1"/>
</dbReference>
<dbReference type="OrthoDB" id="8641112at2"/>
<accession>A0A5C8NVN2</accession>
<protein>
    <submittedName>
        <fullName evidence="2">Cupin domain-containing protein</fullName>
    </submittedName>
</protein>
<dbReference type="InterPro" id="IPR013096">
    <property type="entry name" value="Cupin_2"/>
</dbReference>
<gene>
    <name evidence="2" type="ORF">FHP08_10450</name>
</gene>
<evidence type="ECO:0000313" key="3">
    <source>
        <dbReference type="Proteomes" id="UP000321548"/>
    </source>
</evidence>
<evidence type="ECO:0000313" key="2">
    <source>
        <dbReference type="EMBL" id="TXL65216.1"/>
    </source>
</evidence>
<proteinExistence type="predicted"/>
<keyword evidence="3" id="KW-1185">Reference proteome</keyword>
<comment type="caution">
    <text evidence="2">The sequence shown here is derived from an EMBL/GenBank/DDBJ whole genome shotgun (WGS) entry which is preliminary data.</text>
</comment>
<name>A0A5C8NVN2_9BURK</name>
<sequence>MLVPCDPRRIIAEWSSQATRHQETHVSERAPGKNYDVASIIEVARSADVWVREFTVQIGEEVPWHRHSEVRDRCYGLEGLVRVQFVNPRDSVESLLLAPGESCDLPPGTAHRLTCAQGNRARYLLVQTGSYDFVKVQSPE</sequence>
<dbReference type="Gene3D" id="2.60.120.10">
    <property type="entry name" value="Jelly Rolls"/>
    <property type="match status" value="1"/>
</dbReference>
<dbReference type="InterPro" id="IPR011051">
    <property type="entry name" value="RmlC_Cupin_sf"/>
</dbReference>
<feature type="domain" description="Cupin type-2" evidence="1">
    <location>
        <begin position="53"/>
        <end position="126"/>
    </location>
</feature>
<dbReference type="Proteomes" id="UP000321548">
    <property type="component" value="Unassembled WGS sequence"/>
</dbReference>
<organism evidence="2 3">
    <name type="scientific">Zeimonas arvi</name>
    <dbReference type="NCBI Taxonomy" id="2498847"/>
    <lineage>
        <taxon>Bacteria</taxon>
        <taxon>Pseudomonadati</taxon>
        <taxon>Pseudomonadota</taxon>
        <taxon>Betaproteobacteria</taxon>
        <taxon>Burkholderiales</taxon>
        <taxon>Burkholderiaceae</taxon>
        <taxon>Zeimonas</taxon>
    </lineage>
</organism>
<reference evidence="2 3" key="1">
    <citation type="submission" date="2019-06" db="EMBL/GenBank/DDBJ databases">
        <title>Quisquiliibacterium sp. nov., isolated from a maize field.</title>
        <authorList>
            <person name="Lin S.-Y."/>
            <person name="Tsai C.-F."/>
            <person name="Young C.-C."/>
        </authorList>
    </citation>
    <scope>NUCLEOTIDE SEQUENCE [LARGE SCALE GENOMIC DNA]</scope>
    <source>
        <strain evidence="2 3">CC-CFT501</strain>
    </source>
</reference>
<dbReference type="SUPFAM" id="SSF51182">
    <property type="entry name" value="RmlC-like cupins"/>
    <property type="match status" value="1"/>
</dbReference>
<dbReference type="EMBL" id="VDUY01000004">
    <property type="protein sequence ID" value="TXL65216.1"/>
    <property type="molecule type" value="Genomic_DNA"/>
</dbReference>
<dbReference type="AlphaFoldDB" id="A0A5C8NVN2"/>
<dbReference type="InterPro" id="IPR014710">
    <property type="entry name" value="RmlC-like_jellyroll"/>
</dbReference>